<dbReference type="EMBL" id="FRAR01000028">
    <property type="protein sequence ID" value="SHK89423.1"/>
    <property type="molecule type" value="Genomic_DNA"/>
</dbReference>
<dbReference type="InterPro" id="IPR018300">
    <property type="entry name" value="Aminotrans_IV_CS"/>
</dbReference>
<dbReference type="GO" id="GO:0052656">
    <property type="term" value="F:L-isoleucine-2-oxoglutarate transaminase activity"/>
    <property type="evidence" value="ECO:0007669"/>
    <property type="project" value="RHEA"/>
</dbReference>
<evidence type="ECO:0000256" key="14">
    <source>
        <dbReference type="PIRSR" id="PIRSR006468-1"/>
    </source>
</evidence>
<dbReference type="PANTHER" id="PTHR11825">
    <property type="entry name" value="SUBGROUP IIII AMINOTRANSFERASE"/>
    <property type="match status" value="1"/>
</dbReference>
<dbReference type="Gene3D" id="3.20.10.10">
    <property type="entry name" value="D-amino Acid Aminotransferase, subunit A, domain 2"/>
    <property type="match status" value="1"/>
</dbReference>
<dbReference type="CDD" id="cd01557">
    <property type="entry name" value="BCAT_beta_family"/>
    <property type="match status" value="1"/>
</dbReference>
<evidence type="ECO:0000256" key="10">
    <source>
        <dbReference type="ARBA" id="ARBA00023304"/>
    </source>
</evidence>
<keyword evidence="10 17" id="KW-0100">Branched-chain amino acid biosynthesis</keyword>
<dbReference type="AlphaFoldDB" id="A0A1M6W6Q2"/>
<evidence type="ECO:0000256" key="2">
    <source>
        <dbReference type="ARBA" id="ARBA00004824"/>
    </source>
</evidence>
<sequence length="358" mass="40017">MKITEEKLQEQELKAKFQDASQLGFGRIFTDRMFTMRYANNEWTEAKIEKYKNFTLDPSACVFHYSQEIFEGMKAYAAEDGRILLFRPEQNVRRMNNSAARLVMPTIPEEDMLQAIEELVLAEKNWIPRAAGTSMYIRPTMIATEAFLGVHPSAEYTFFVILSPVGAYYKGGFQPVKLYVEDTFVRAAVGGVGDIKTGGNYAASLMAGYRAQQKGFSQVLWLDAKERKYVEEVGAMNMFFVYGNKLVTPALSGSILPGITRASVLELAKHLGLTAEERTISIDEVIEDIATGAITEAFGSGTAAVISPVGSLTFKEKEYVINNNQVGPNTQHLYDTLVNIQYGRQEDPFGWVKEIGRL</sequence>
<dbReference type="InterPro" id="IPR005786">
    <property type="entry name" value="B_amino_transII"/>
</dbReference>
<keyword evidence="7 17" id="KW-0028">Amino-acid biosynthesis</keyword>
<dbReference type="UniPathway" id="UPA00049">
    <property type="reaction ID" value="UER00062"/>
</dbReference>
<dbReference type="GO" id="GO:0009099">
    <property type="term" value="P:L-valine biosynthetic process"/>
    <property type="evidence" value="ECO:0007669"/>
    <property type="project" value="UniProtKB-UniPathway"/>
</dbReference>
<evidence type="ECO:0000256" key="8">
    <source>
        <dbReference type="ARBA" id="ARBA00022679"/>
    </source>
</evidence>
<evidence type="ECO:0000256" key="17">
    <source>
        <dbReference type="RuleBase" id="RU004517"/>
    </source>
</evidence>
<dbReference type="InterPro" id="IPR043132">
    <property type="entry name" value="BCAT-like_C"/>
</dbReference>
<dbReference type="InterPro" id="IPR043131">
    <property type="entry name" value="BCAT-like_N"/>
</dbReference>
<evidence type="ECO:0000313" key="20">
    <source>
        <dbReference type="Proteomes" id="UP000183997"/>
    </source>
</evidence>
<dbReference type="Pfam" id="PF01063">
    <property type="entry name" value="Aminotran_4"/>
    <property type="match status" value="1"/>
</dbReference>
<evidence type="ECO:0000256" key="7">
    <source>
        <dbReference type="ARBA" id="ARBA00022605"/>
    </source>
</evidence>
<evidence type="ECO:0000256" key="16">
    <source>
        <dbReference type="RuleBase" id="RU004516"/>
    </source>
</evidence>
<keyword evidence="6 17" id="KW-0032">Aminotransferase</keyword>
<dbReference type="NCBIfam" id="NF009897">
    <property type="entry name" value="PRK13357.1"/>
    <property type="match status" value="1"/>
</dbReference>
<dbReference type="GO" id="GO:0009097">
    <property type="term" value="P:isoleucine biosynthetic process"/>
    <property type="evidence" value="ECO:0007669"/>
    <property type="project" value="UniProtKB-UniPathway"/>
</dbReference>
<dbReference type="PANTHER" id="PTHR11825:SF44">
    <property type="entry name" value="BRANCHED-CHAIN-AMINO-ACID AMINOTRANSFERASE"/>
    <property type="match status" value="1"/>
</dbReference>
<evidence type="ECO:0000256" key="9">
    <source>
        <dbReference type="ARBA" id="ARBA00022898"/>
    </source>
</evidence>
<dbReference type="PROSITE" id="PS00770">
    <property type="entry name" value="AA_TRANSFER_CLASS_4"/>
    <property type="match status" value="1"/>
</dbReference>
<dbReference type="GO" id="GO:0052655">
    <property type="term" value="F:L-valine-2-oxoglutarate transaminase activity"/>
    <property type="evidence" value="ECO:0007669"/>
    <property type="project" value="RHEA"/>
</dbReference>
<dbReference type="Gene3D" id="3.30.470.10">
    <property type="match status" value="1"/>
</dbReference>
<dbReference type="InterPro" id="IPR001544">
    <property type="entry name" value="Aminotrans_IV"/>
</dbReference>
<dbReference type="GO" id="GO:0009098">
    <property type="term" value="P:L-leucine biosynthetic process"/>
    <property type="evidence" value="ECO:0007669"/>
    <property type="project" value="UniProtKB-UniPathway"/>
</dbReference>
<dbReference type="NCBIfam" id="TIGR01123">
    <property type="entry name" value="ilvE_II"/>
    <property type="match status" value="1"/>
</dbReference>
<keyword evidence="8 17" id="KW-0808">Transferase</keyword>
<comment type="similarity">
    <text evidence="5 15">Belongs to the class-IV pyridoxal-phosphate-dependent aminotransferase family.</text>
</comment>
<name>A0A1M6W6Q2_9FIRM</name>
<comment type="catalytic activity">
    <reaction evidence="12 17">
        <text>L-isoleucine + 2-oxoglutarate = (S)-3-methyl-2-oxopentanoate + L-glutamate</text>
        <dbReference type="Rhea" id="RHEA:24801"/>
        <dbReference type="ChEBI" id="CHEBI:16810"/>
        <dbReference type="ChEBI" id="CHEBI:29985"/>
        <dbReference type="ChEBI" id="CHEBI:35146"/>
        <dbReference type="ChEBI" id="CHEBI:58045"/>
        <dbReference type="EC" id="2.6.1.42"/>
    </reaction>
</comment>
<evidence type="ECO:0000256" key="12">
    <source>
        <dbReference type="ARBA" id="ARBA00048798"/>
    </source>
</evidence>
<dbReference type="InterPro" id="IPR033939">
    <property type="entry name" value="BCAT_family"/>
</dbReference>
<evidence type="ECO:0000256" key="6">
    <source>
        <dbReference type="ARBA" id="ARBA00022576"/>
    </source>
</evidence>
<comment type="pathway">
    <text evidence="4 18">Amino-acid biosynthesis; L-leucine biosynthesis; L-leucine from 3-methyl-2-oxobutanoate: step 4/4.</text>
</comment>
<dbReference type="OrthoDB" id="9804984at2"/>
<protein>
    <recommendedName>
        <fullName evidence="17">Branched-chain-amino-acid aminotransferase</fullName>
        <ecNumber evidence="17">2.6.1.42</ecNumber>
    </recommendedName>
</protein>
<dbReference type="GO" id="GO:0052654">
    <property type="term" value="F:L-leucine-2-oxoglutarate transaminase activity"/>
    <property type="evidence" value="ECO:0007669"/>
    <property type="project" value="RHEA"/>
</dbReference>
<keyword evidence="9 16" id="KW-0663">Pyridoxal phosphate</keyword>
<dbReference type="PIRSF" id="PIRSF006468">
    <property type="entry name" value="BCAT1"/>
    <property type="match status" value="1"/>
</dbReference>
<reference evidence="20" key="1">
    <citation type="submission" date="2016-11" db="EMBL/GenBank/DDBJ databases">
        <authorList>
            <person name="Varghese N."/>
            <person name="Submissions S."/>
        </authorList>
    </citation>
    <scope>NUCLEOTIDE SEQUENCE [LARGE SCALE GENOMIC DNA]</scope>
    <source>
        <strain evidence="20">DSM 10349</strain>
    </source>
</reference>
<evidence type="ECO:0000256" key="4">
    <source>
        <dbReference type="ARBA" id="ARBA00005072"/>
    </source>
</evidence>
<comment type="cofactor">
    <cofactor evidence="1 16">
        <name>pyridoxal 5'-phosphate</name>
        <dbReference type="ChEBI" id="CHEBI:597326"/>
    </cofactor>
</comment>
<organism evidence="19 20">
    <name type="scientific">Desulforamulus aeronauticus DSM 10349</name>
    <dbReference type="NCBI Taxonomy" id="1121421"/>
    <lineage>
        <taxon>Bacteria</taxon>
        <taxon>Bacillati</taxon>
        <taxon>Bacillota</taxon>
        <taxon>Clostridia</taxon>
        <taxon>Eubacteriales</taxon>
        <taxon>Peptococcaceae</taxon>
        <taxon>Desulforamulus</taxon>
    </lineage>
</organism>
<evidence type="ECO:0000256" key="15">
    <source>
        <dbReference type="RuleBase" id="RU004106"/>
    </source>
</evidence>
<evidence type="ECO:0000256" key="11">
    <source>
        <dbReference type="ARBA" id="ARBA00048212"/>
    </source>
</evidence>
<dbReference type="EC" id="2.6.1.42" evidence="17"/>
<dbReference type="InterPro" id="IPR036038">
    <property type="entry name" value="Aminotransferase-like"/>
</dbReference>
<evidence type="ECO:0000256" key="1">
    <source>
        <dbReference type="ARBA" id="ARBA00001933"/>
    </source>
</evidence>
<keyword evidence="20" id="KW-1185">Reference proteome</keyword>
<evidence type="ECO:0000313" key="19">
    <source>
        <dbReference type="EMBL" id="SHK89423.1"/>
    </source>
</evidence>
<comment type="catalytic activity">
    <reaction evidence="11 17">
        <text>L-valine + 2-oxoglutarate = 3-methyl-2-oxobutanoate + L-glutamate</text>
        <dbReference type="Rhea" id="RHEA:24813"/>
        <dbReference type="ChEBI" id="CHEBI:11851"/>
        <dbReference type="ChEBI" id="CHEBI:16810"/>
        <dbReference type="ChEBI" id="CHEBI:29985"/>
        <dbReference type="ChEBI" id="CHEBI:57762"/>
        <dbReference type="EC" id="2.6.1.42"/>
    </reaction>
</comment>
<evidence type="ECO:0000256" key="3">
    <source>
        <dbReference type="ARBA" id="ARBA00004931"/>
    </source>
</evidence>
<evidence type="ECO:0000256" key="5">
    <source>
        <dbReference type="ARBA" id="ARBA00009320"/>
    </source>
</evidence>
<evidence type="ECO:0000256" key="18">
    <source>
        <dbReference type="RuleBase" id="RU004519"/>
    </source>
</evidence>
<dbReference type="RefSeq" id="WP_072916971.1">
    <property type="nucleotide sequence ID" value="NZ_FRAR01000028.1"/>
</dbReference>
<dbReference type="UniPathway" id="UPA00048">
    <property type="reaction ID" value="UER00073"/>
</dbReference>
<dbReference type="Proteomes" id="UP000183997">
    <property type="component" value="Unassembled WGS sequence"/>
</dbReference>
<accession>A0A1M6W6Q2</accession>
<gene>
    <name evidence="19" type="ORF">SAMN02745123_03513</name>
</gene>
<proteinExistence type="inferred from homology"/>
<comment type="pathway">
    <text evidence="2 18">Amino-acid biosynthesis; L-isoleucine biosynthesis; L-isoleucine from 2-oxobutanoate: step 4/4.</text>
</comment>
<dbReference type="UniPathway" id="UPA00047">
    <property type="reaction ID" value="UER00058"/>
</dbReference>
<comment type="catalytic activity">
    <reaction evidence="13 17">
        <text>L-leucine + 2-oxoglutarate = 4-methyl-2-oxopentanoate + L-glutamate</text>
        <dbReference type="Rhea" id="RHEA:18321"/>
        <dbReference type="ChEBI" id="CHEBI:16810"/>
        <dbReference type="ChEBI" id="CHEBI:17865"/>
        <dbReference type="ChEBI" id="CHEBI:29985"/>
        <dbReference type="ChEBI" id="CHEBI:57427"/>
        <dbReference type="EC" id="2.6.1.42"/>
    </reaction>
</comment>
<dbReference type="SUPFAM" id="SSF56752">
    <property type="entry name" value="D-aminoacid aminotransferase-like PLP-dependent enzymes"/>
    <property type="match status" value="1"/>
</dbReference>
<feature type="modified residue" description="N6-(pyridoxal phosphate)lysine" evidence="14">
    <location>
        <position position="196"/>
    </location>
</feature>
<dbReference type="STRING" id="1121421.SAMN02745123_03513"/>
<evidence type="ECO:0000256" key="13">
    <source>
        <dbReference type="ARBA" id="ARBA00049229"/>
    </source>
</evidence>
<comment type="pathway">
    <text evidence="3 18">Amino-acid biosynthesis; L-valine biosynthesis; L-valine from pyruvate: step 4/4.</text>
</comment>